<dbReference type="InterPro" id="IPR041966">
    <property type="entry name" value="LOTUS-like"/>
</dbReference>
<evidence type="ECO:0000313" key="2">
    <source>
        <dbReference type="EMBL" id="GAA4332002.1"/>
    </source>
</evidence>
<dbReference type="Proteomes" id="UP001500975">
    <property type="component" value="Unassembled WGS sequence"/>
</dbReference>
<name>A0ABP8GZG1_9BURK</name>
<evidence type="ECO:0000259" key="1">
    <source>
        <dbReference type="Pfam" id="PF12872"/>
    </source>
</evidence>
<dbReference type="RefSeq" id="WP_345535856.1">
    <property type="nucleotide sequence ID" value="NZ_BAABGJ010000004.1"/>
</dbReference>
<gene>
    <name evidence="2" type="ORF">GCM10023165_06510</name>
</gene>
<dbReference type="Gene3D" id="3.30.420.610">
    <property type="entry name" value="LOTUS domain-like"/>
    <property type="match status" value="1"/>
</dbReference>
<dbReference type="EMBL" id="BAABGJ010000004">
    <property type="protein sequence ID" value="GAA4332002.1"/>
    <property type="molecule type" value="Genomic_DNA"/>
</dbReference>
<comment type="caution">
    <text evidence="2">The sequence shown here is derived from an EMBL/GenBank/DDBJ whole genome shotgun (WGS) entry which is preliminary data.</text>
</comment>
<dbReference type="InterPro" id="IPR025605">
    <property type="entry name" value="OST-HTH/LOTUS_dom"/>
</dbReference>
<organism evidence="2 3">
    <name type="scientific">Variovorax defluvii</name>
    <dbReference type="NCBI Taxonomy" id="913761"/>
    <lineage>
        <taxon>Bacteria</taxon>
        <taxon>Pseudomonadati</taxon>
        <taxon>Pseudomonadota</taxon>
        <taxon>Betaproteobacteria</taxon>
        <taxon>Burkholderiales</taxon>
        <taxon>Comamonadaceae</taxon>
        <taxon>Variovorax</taxon>
    </lineage>
</organism>
<dbReference type="CDD" id="cd10146">
    <property type="entry name" value="LabA_like_C"/>
    <property type="match status" value="1"/>
</dbReference>
<evidence type="ECO:0000313" key="3">
    <source>
        <dbReference type="Proteomes" id="UP001500975"/>
    </source>
</evidence>
<dbReference type="Pfam" id="PF12872">
    <property type="entry name" value="OST-HTH"/>
    <property type="match status" value="1"/>
</dbReference>
<protein>
    <submittedName>
        <fullName evidence="2">OST-HTH/LOTUS domain-containing protein</fullName>
    </submittedName>
</protein>
<accession>A0ABP8GZG1</accession>
<feature type="domain" description="HTH OST-type" evidence="1">
    <location>
        <begin position="207"/>
        <end position="271"/>
    </location>
</feature>
<sequence>MTTQPVDGELQASQREVQRLLGRCLLRLQQYEHLIKAIVAHHDIAGPAHALQSIRAERVADTATKTLGTLVGYFVGSYVVTDEVDTSDEVTDKAPNDVMSFRMRTHMSMSAEDYARTEADLKELVLLRNNLVHHFIDQHDLWSLDGCRGANDALLAAYSRIDEHFEQLRGWAEHMDQARRLTAEFVQSDAFHDLVANGIAPDGTVDWPAAGIVRVLREAAGELAVDGWTPVASAGRWITERHPEQLPGKYGCSSWRQVVHESRLFELRYRDVDGRRAAWYRPKNS</sequence>
<proteinExistence type="predicted"/>
<keyword evidence="3" id="KW-1185">Reference proteome</keyword>
<reference evidence="3" key="1">
    <citation type="journal article" date="2019" name="Int. J. Syst. Evol. Microbiol.">
        <title>The Global Catalogue of Microorganisms (GCM) 10K type strain sequencing project: providing services to taxonomists for standard genome sequencing and annotation.</title>
        <authorList>
            <consortium name="The Broad Institute Genomics Platform"/>
            <consortium name="The Broad Institute Genome Sequencing Center for Infectious Disease"/>
            <person name="Wu L."/>
            <person name="Ma J."/>
        </authorList>
    </citation>
    <scope>NUCLEOTIDE SEQUENCE [LARGE SCALE GENOMIC DNA]</scope>
    <source>
        <strain evidence="3">JCM 17804</strain>
    </source>
</reference>